<proteinExistence type="predicted"/>
<dbReference type="PANTHER" id="PTHR47278:SF1">
    <property type="entry name" value="GLUTATHIONE HYDROLASE 6"/>
    <property type="match status" value="1"/>
</dbReference>
<protein>
    <submittedName>
        <fullName evidence="2">Gamma-glutamyltransferase 6</fullName>
    </submittedName>
</protein>
<reference evidence="2" key="2">
    <citation type="submission" date="2025-09" db="UniProtKB">
        <authorList>
            <consortium name="Ensembl"/>
        </authorList>
    </citation>
    <scope>IDENTIFICATION</scope>
</reference>
<dbReference type="GeneTree" id="ENSGT00940000161883"/>
<keyword evidence="3" id="KW-1185">Reference proteome</keyword>
<dbReference type="Pfam" id="PF01019">
    <property type="entry name" value="G_glu_transpept"/>
    <property type="match status" value="1"/>
</dbReference>
<dbReference type="SUPFAM" id="SSF56235">
    <property type="entry name" value="N-terminal nucleophile aminohydrolases (Ntn hydrolases)"/>
    <property type="match status" value="1"/>
</dbReference>
<evidence type="ECO:0000313" key="3">
    <source>
        <dbReference type="Proteomes" id="UP000261540"/>
    </source>
</evidence>
<name>A0A3B3SH67_9TELE</name>
<feature type="transmembrane region" description="Helical" evidence="1">
    <location>
        <begin position="63"/>
        <end position="89"/>
    </location>
</feature>
<organism evidence="2 3">
    <name type="scientific">Paramormyrops kingsleyae</name>
    <dbReference type="NCBI Taxonomy" id="1676925"/>
    <lineage>
        <taxon>Eukaryota</taxon>
        <taxon>Metazoa</taxon>
        <taxon>Chordata</taxon>
        <taxon>Craniata</taxon>
        <taxon>Vertebrata</taxon>
        <taxon>Euteleostomi</taxon>
        <taxon>Actinopterygii</taxon>
        <taxon>Neopterygii</taxon>
        <taxon>Teleostei</taxon>
        <taxon>Osteoglossocephala</taxon>
        <taxon>Osteoglossomorpha</taxon>
        <taxon>Osteoglossiformes</taxon>
        <taxon>Mormyridae</taxon>
        <taxon>Paramormyrops</taxon>
    </lineage>
</organism>
<accession>A0A3B3SH67</accession>
<reference evidence="2" key="1">
    <citation type="submission" date="2025-08" db="UniProtKB">
        <authorList>
            <consortium name="Ensembl"/>
        </authorList>
    </citation>
    <scope>IDENTIFICATION</scope>
</reference>
<dbReference type="STRING" id="1676925.ENSPKIP00000029620"/>
<dbReference type="Proteomes" id="UP000261540">
    <property type="component" value="Unplaced"/>
</dbReference>
<sequence length="607" mass="67250">MVMAHFMHLSGHEAEDPLLYLEQCFPTWPLGTPRQYMFLLPSSSLPVRSSTPYYKLRQGRGNLWFRLFVEVLFLGVALSFVFCEWYGFWPGDSDLKDCQESDHCWRTEEKEGLTHHHDRDSHKIGESHSLHNNSSHHIHEHNNPMYHNGVIITDSMTCSRAGKDILEDGGNLVDAGIASLLCLGVTHPHTAGVGGVFSGVLYNHTTGISKAIRVKFHGTSSTTHGIPATVQGIRYLHSQFGGFKWQKLFVSAIQLAKDGFPIDNSLALALKSNEVKICSSKLSELFCHRNGTVKALGSVVTNQRLSELLQSISVNDSSLLESLAVKLAEDLPLTERQDFVTNMQQCQGELNAPFTLREKEYTIFASASSHAARIIFNSIKGIREQNTSLWSDASFFTNLLNKTKLTYKSTVENENLKDIAGLSMVGSFIGILDNTGNILVISSSLNSSFGSMQLLPSTGVILSDFNMHLDPLVSQWSCPLLIKLKDNKSIDNREEEEEEDEEPTILVTGGLSAPFVATQIIINRLYFGKQAVTSPFHPDVKGSEPLLACISAILDTSDNYKLLIETENKLQVINKCPDKSLALIMQKHVGHVIAYAFPGGEAYTDGY</sequence>
<dbReference type="AlphaFoldDB" id="A0A3B3SH67"/>
<evidence type="ECO:0000313" key="2">
    <source>
        <dbReference type="Ensembl" id="ENSPKIP00000029620.1"/>
    </source>
</evidence>
<dbReference type="PRINTS" id="PR01210">
    <property type="entry name" value="GGTRANSPTASE"/>
</dbReference>
<dbReference type="PANTHER" id="PTHR47278">
    <property type="entry name" value="GLUTATHIONE HYDROLASE 6"/>
    <property type="match status" value="1"/>
</dbReference>
<evidence type="ECO:0000256" key="1">
    <source>
        <dbReference type="SAM" id="Phobius"/>
    </source>
</evidence>
<dbReference type="InterPro" id="IPR052688">
    <property type="entry name" value="Gamma-glutamyltransfase"/>
</dbReference>
<dbReference type="InterPro" id="IPR029055">
    <property type="entry name" value="Ntn_hydrolases_N"/>
</dbReference>
<keyword evidence="1" id="KW-0812">Transmembrane</keyword>
<keyword evidence="1" id="KW-0472">Membrane</keyword>
<keyword evidence="1" id="KW-1133">Transmembrane helix</keyword>
<dbReference type="Ensembl" id="ENSPKIT00000010417.1">
    <property type="protein sequence ID" value="ENSPKIP00000029620.1"/>
    <property type="gene ID" value="ENSPKIG00000010795.1"/>
</dbReference>
<dbReference type="GO" id="GO:0070062">
    <property type="term" value="C:extracellular exosome"/>
    <property type="evidence" value="ECO:0007669"/>
    <property type="project" value="TreeGrafter"/>
</dbReference>